<sequence length="340" mass="39073">MKVFQTICRQLRSSKGFSVEATPYVGFSTSYSCGRKKKVSIYEEVDQDKYSDLVRSVLSLRSHARTPESLFDEDALLYGPVSKCKPPKQDDQTKTPRNWFPLLNPEKRVTSNTASDPSIPLKIPLQRSVIPSVTRVLQQTMTSEQIFYLERWKQRMILELGEDGFAEYTSNTFLQGKRFHEALESILSPQGSSKERHRNLESGYIESIQHVLKDVTEVRALESAVKHEGLKYVGLLDCVAKYQGKLCVIDWKTSEKPKPFIQNTFDNPLQVVAYVGAVNHDASYNFQVQYGLIVVAYKNGSPAHPHFMDTELCSQYWSKWLLRLEEYTEKEKNQKLQKPD</sequence>
<dbReference type="RefSeq" id="XP_023587180.1">
    <property type="nucleotide sequence ID" value="XM_023731412.1"/>
</dbReference>
<comment type="similarity">
    <text evidence="8">Belongs to the MGME1 family.</text>
</comment>
<evidence type="ECO:0000259" key="9">
    <source>
        <dbReference type="Pfam" id="PF12705"/>
    </source>
</evidence>
<keyword evidence="10" id="KW-1185">Reference proteome</keyword>
<dbReference type="Gene3D" id="3.90.320.10">
    <property type="match status" value="1"/>
</dbReference>
<evidence type="ECO:0000256" key="7">
    <source>
        <dbReference type="ARBA" id="ARBA00093440"/>
    </source>
</evidence>
<dbReference type="RefSeq" id="XP_004376501.1">
    <property type="nucleotide sequence ID" value="XM_004376444.2"/>
</dbReference>
<dbReference type="Proteomes" id="UP000248480">
    <property type="component" value="Unplaced"/>
</dbReference>
<organism evidence="10 12">
    <name type="scientific">Trichechus manatus latirostris</name>
    <name type="common">Florida manatee</name>
    <dbReference type="NCBI Taxonomy" id="127582"/>
    <lineage>
        <taxon>Eukaryota</taxon>
        <taxon>Metazoa</taxon>
        <taxon>Chordata</taxon>
        <taxon>Craniata</taxon>
        <taxon>Vertebrata</taxon>
        <taxon>Euteleostomi</taxon>
        <taxon>Mammalia</taxon>
        <taxon>Eutheria</taxon>
        <taxon>Afrotheria</taxon>
        <taxon>Sirenia</taxon>
        <taxon>Trichechidae</taxon>
        <taxon>Trichechus</taxon>
    </lineage>
</organism>
<evidence type="ECO:0000313" key="10">
    <source>
        <dbReference type="Proteomes" id="UP000248480"/>
    </source>
</evidence>
<comment type="function">
    <text evidence="8">Metal-dependent single-stranded DNA (ssDNA) exonuclease involved in mitochondrial genome maintenance. Has preference for 5'-3' exonuclease activity but is also capable of endoduclease activity on linear substrates. Necessary for maintenance of proper 7S DNA levels. Probably involved in mitochondrial DNA (mtDNA) repair, possibly via the processing of displaced DNA containing Okazaki fragments during RNA-primed DNA synthesis on the lagging strand or via processing of DNA flaps during long-patch base excision repair.</text>
</comment>
<dbReference type="InterPro" id="IPR011604">
    <property type="entry name" value="PDDEXK-like_dom_sf"/>
</dbReference>
<dbReference type="RefSeq" id="XP_023587181.1">
    <property type="nucleotide sequence ID" value="XM_023731413.1"/>
</dbReference>
<comment type="subcellular location">
    <subcellularLocation>
        <location evidence="8">Mitochondrion</location>
    </subcellularLocation>
</comment>
<proteinExistence type="inferred from homology"/>
<evidence type="ECO:0000313" key="11">
    <source>
        <dbReference type="RefSeq" id="XP_004376501.1"/>
    </source>
</evidence>
<keyword evidence="5 8" id="KW-0496">Mitochondrion</keyword>
<dbReference type="GO" id="GO:0006264">
    <property type="term" value="P:mitochondrial DNA replication"/>
    <property type="evidence" value="ECO:0007669"/>
    <property type="project" value="TreeGrafter"/>
</dbReference>
<accession>A0A2Y9QUY5</accession>
<keyword evidence="4 8" id="KW-0269">Exonuclease</keyword>
<evidence type="ECO:0000256" key="1">
    <source>
        <dbReference type="ARBA" id="ARBA00022722"/>
    </source>
</evidence>
<dbReference type="EC" id="3.1.-.-" evidence="8"/>
<feature type="active site" evidence="8">
    <location>
        <position position="237"/>
    </location>
</feature>
<dbReference type="PANTHER" id="PTHR31340:SF3">
    <property type="entry name" value="MITOCHONDRIAL GENOME MAINTENANCE EXONUCLEASE 1"/>
    <property type="match status" value="1"/>
</dbReference>
<evidence type="ECO:0000256" key="5">
    <source>
        <dbReference type="ARBA" id="ARBA00023128"/>
    </source>
</evidence>
<keyword evidence="3 8" id="KW-0378">Hydrolase</keyword>
<dbReference type="KEGG" id="tmu:101359969"/>
<dbReference type="STRING" id="127582.A0A2Y9QUY5"/>
<dbReference type="InterPro" id="IPR038726">
    <property type="entry name" value="PDDEXK_AddAB-type"/>
</dbReference>
<evidence type="ECO:0000256" key="4">
    <source>
        <dbReference type="ARBA" id="ARBA00022839"/>
    </source>
</evidence>
<feature type="domain" description="PD-(D/E)XK endonuclease-like" evidence="9">
    <location>
        <begin position="191"/>
        <end position="325"/>
    </location>
</feature>
<dbReference type="HAMAP" id="MF_03030">
    <property type="entry name" value="MGME1"/>
    <property type="match status" value="1"/>
</dbReference>
<feature type="active site" evidence="8">
    <location>
        <position position="252"/>
    </location>
</feature>
<keyword evidence="1 8" id="KW-0540">Nuclease</keyword>
<name>A0A2Y9QUY5_TRIMA</name>
<gene>
    <name evidence="8 11 12 13" type="primary">MGME1</name>
</gene>
<evidence type="ECO:0000256" key="3">
    <source>
        <dbReference type="ARBA" id="ARBA00022801"/>
    </source>
</evidence>
<dbReference type="GO" id="GO:0005739">
    <property type="term" value="C:mitochondrion"/>
    <property type="evidence" value="ECO:0007669"/>
    <property type="project" value="UniProtKB-SubCell"/>
</dbReference>
<evidence type="ECO:0000313" key="12">
    <source>
        <dbReference type="RefSeq" id="XP_023587180.1"/>
    </source>
</evidence>
<dbReference type="Pfam" id="PF12705">
    <property type="entry name" value="PDDEXK_1"/>
    <property type="match status" value="1"/>
</dbReference>
<evidence type="ECO:0000256" key="2">
    <source>
        <dbReference type="ARBA" id="ARBA00022763"/>
    </source>
</evidence>
<evidence type="ECO:0000313" key="13">
    <source>
        <dbReference type="RefSeq" id="XP_023587181.1"/>
    </source>
</evidence>
<reference evidence="11 12" key="1">
    <citation type="submission" date="2025-04" db="UniProtKB">
        <authorList>
            <consortium name="RefSeq"/>
        </authorList>
    </citation>
    <scope>IDENTIFICATION</scope>
</reference>
<comment type="function">
    <text evidence="7">Metal-dependent single-stranded DNA (ssDNA) exonuclease involved in mitochondrial genome maintenance. Has preference for 5'-3' exonuclease activity but is also capable of endonuclease activity on linear substrates. Necessary for maintenance of proper 7S DNA levels. Probably involved in mitochondrial DNA (mtDNA) repair, possibly via the processing of displaced DNA containing Okazaki fragments during RNA-primed DNA synthesis on the lagging strand or via processing of DNA flaps during long-patch base excision repair. Specifically binds 5-hydroxymethylcytosine (5hmC)-containing DNA in stem cells.</text>
</comment>
<evidence type="ECO:0000256" key="8">
    <source>
        <dbReference type="HAMAP-Rule" id="MF_03030"/>
    </source>
</evidence>
<dbReference type="CTD" id="92667"/>
<dbReference type="FunFam" id="3.90.320.10:FF:000005">
    <property type="entry name" value="Mitochondrial genome maintenance exonuclease 1"/>
    <property type="match status" value="1"/>
</dbReference>
<dbReference type="GO" id="GO:0008297">
    <property type="term" value="F:single-stranded DNA exodeoxyribonuclease activity"/>
    <property type="evidence" value="ECO:0007669"/>
    <property type="project" value="UniProtKB-UniRule"/>
</dbReference>
<dbReference type="GO" id="GO:0043504">
    <property type="term" value="P:mitochondrial DNA repair"/>
    <property type="evidence" value="ECO:0007669"/>
    <property type="project" value="UniProtKB-UniRule"/>
</dbReference>
<dbReference type="PANTHER" id="PTHR31340">
    <property type="entry name" value="MITOCHONDRIAL GENOME MAINTENANCE EXONUCLEASE 1"/>
    <property type="match status" value="1"/>
</dbReference>
<dbReference type="AlphaFoldDB" id="A0A2Y9QUY5"/>
<dbReference type="GeneID" id="101359969"/>
<dbReference type="OrthoDB" id="5777131at2759"/>
<dbReference type="PROSITE" id="PS51257">
    <property type="entry name" value="PROKAR_LIPOPROTEIN"/>
    <property type="match status" value="1"/>
</dbReference>
<protein>
    <recommendedName>
        <fullName evidence="8">Mitochondrial genome maintenance exonuclease 1</fullName>
        <ecNumber evidence="8">3.1.-.-</ecNumber>
    </recommendedName>
</protein>
<keyword evidence="6" id="KW-0234">DNA repair</keyword>
<feature type="active site" evidence="8">
    <location>
        <position position="250"/>
    </location>
</feature>
<evidence type="ECO:0000256" key="6">
    <source>
        <dbReference type="ARBA" id="ARBA00023204"/>
    </source>
</evidence>
<keyword evidence="2" id="KW-0227">DNA damage</keyword>